<keyword evidence="1" id="KW-0812">Transmembrane</keyword>
<dbReference type="InterPro" id="IPR050469">
    <property type="entry name" value="Diguanylate_Cyclase"/>
</dbReference>
<dbReference type="GO" id="GO:0052621">
    <property type="term" value="F:diguanylate cyclase activity"/>
    <property type="evidence" value="ECO:0007669"/>
    <property type="project" value="TreeGrafter"/>
</dbReference>
<dbReference type="NCBIfam" id="TIGR00254">
    <property type="entry name" value="GGDEF"/>
    <property type="match status" value="1"/>
</dbReference>
<evidence type="ECO:0000313" key="4">
    <source>
        <dbReference type="Proteomes" id="UP000268059"/>
    </source>
</evidence>
<dbReference type="PANTHER" id="PTHR45138:SF9">
    <property type="entry name" value="DIGUANYLATE CYCLASE DGCM-RELATED"/>
    <property type="match status" value="1"/>
</dbReference>
<feature type="transmembrane region" description="Helical" evidence="1">
    <location>
        <begin position="12"/>
        <end position="31"/>
    </location>
</feature>
<dbReference type="Gene3D" id="3.30.70.270">
    <property type="match status" value="1"/>
</dbReference>
<proteinExistence type="predicted"/>
<name>A0A3G9JAE5_9FIRM</name>
<evidence type="ECO:0000259" key="2">
    <source>
        <dbReference type="PROSITE" id="PS50887"/>
    </source>
</evidence>
<evidence type="ECO:0000256" key="1">
    <source>
        <dbReference type="SAM" id="Phobius"/>
    </source>
</evidence>
<gene>
    <name evidence="3" type="ORF">SG0102_24700</name>
</gene>
<keyword evidence="4" id="KW-1185">Reference proteome</keyword>
<dbReference type="InParanoid" id="A0A3G9JAE5"/>
<dbReference type="AlphaFoldDB" id="A0A3G9JAE5"/>
<dbReference type="Pfam" id="PF00990">
    <property type="entry name" value="GGDEF"/>
    <property type="match status" value="1"/>
</dbReference>
<evidence type="ECO:0000313" key="3">
    <source>
        <dbReference type="EMBL" id="BBH27536.1"/>
    </source>
</evidence>
<dbReference type="SMART" id="SM00267">
    <property type="entry name" value="GGDEF"/>
    <property type="match status" value="1"/>
</dbReference>
<dbReference type="RefSeq" id="WP_157983050.1">
    <property type="nucleotide sequence ID" value="NZ_AP019309.1"/>
</dbReference>
<sequence>MNTPKANRKSLIMGFVFTLLLASFFFSIKAINFNLAGIVILVACLVYGGYKGGIASAIALVSADLFYYTDGLRFWHLSLHARKDLLALILSATIIVLMVGHLYRKQEKAMKALETFNDILKQRNNSLKEKSEYDELTGVKNRAAFRTDFTGMMEGMQAVIFFDIDDFKKFNDSYGHDMGDFVVTSVAAELVRVFGRKHCYRYGGDEFIAVMPFHTEIEIQKSINKMQADLLQTTKDGKAISISITAGYCFGFTSSAKDLRGIMHQADLNLYYSKARKKGSGFGSEYYSEDFYTNHECACGQENITI</sequence>
<organism evidence="3 4">
    <name type="scientific">Intestinibaculum porci</name>
    <dbReference type="NCBI Taxonomy" id="2487118"/>
    <lineage>
        <taxon>Bacteria</taxon>
        <taxon>Bacillati</taxon>
        <taxon>Bacillota</taxon>
        <taxon>Erysipelotrichia</taxon>
        <taxon>Erysipelotrichales</taxon>
        <taxon>Erysipelotrichaceae</taxon>
        <taxon>Intestinibaculum</taxon>
    </lineage>
</organism>
<dbReference type="KEGG" id="ebm:SG0102_24700"/>
<dbReference type="CDD" id="cd01949">
    <property type="entry name" value="GGDEF"/>
    <property type="match status" value="1"/>
</dbReference>
<dbReference type="Proteomes" id="UP000268059">
    <property type="component" value="Chromosome"/>
</dbReference>
<accession>A0A3G9JAE5</accession>
<keyword evidence="1" id="KW-1133">Transmembrane helix</keyword>
<dbReference type="OrthoDB" id="9807794at2"/>
<dbReference type="SUPFAM" id="SSF55073">
    <property type="entry name" value="Nucleotide cyclase"/>
    <property type="match status" value="1"/>
</dbReference>
<dbReference type="PROSITE" id="PS50887">
    <property type="entry name" value="GGDEF"/>
    <property type="match status" value="1"/>
</dbReference>
<dbReference type="InterPro" id="IPR043128">
    <property type="entry name" value="Rev_trsase/Diguanyl_cyclase"/>
</dbReference>
<feature type="transmembrane region" description="Helical" evidence="1">
    <location>
        <begin position="85"/>
        <end position="103"/>
    </location>
</feature>
<keyword evidence="1" id="KW-0472">Membrane</keyword>
<dbReference type="EMBL" id="AP019309">
    <property type="protein sequence ID" value="BBH27536.1"/>
    <property type="molecule type" value="Genomic_DNA"/>
</dbReference>
<reference evidence="3 4" key="1">
    <citation type="submission" date="2018-11" db="EMBL/GenBank/DDBJ databases">
        <title>Novel Erysipelotrichaceae bacterium isolated from small intestine of a swine.</title>
        <authorList>
            <person name="Kim J.S."/>
            <person name="Choe H."/>
            <person name="Lee Y.R."/>
            <person name="Kim K.M."/>
            <person name="Park D.S."/>
        </authorList>
    </citation>
    <scope>NUCLEOTIDE SEQUENCE [LARGE SCALE GENOMIC DNA]</scope>
    <source>
        <strain evidence="3 4">SG0102</strain>
    </source>
</reference>
<dbReference type="InterPro" id="IPR000160">
    <property type="entry name" value="GGDEF_dom"/>
</dbReference>
<feature type="domain" description="GGDEF" evidence="2">
    <location>
        <begin position="155"/>
        <end position="290"/>
    </location>
</feature>
<protein>
    <recommendedName>
        <fullName evidence="2">GGDEF domain-containing protein</fullName>
    </recommendedName>
</protein>
<dbReference type="InterPro" id="IPR029787">
    <property type="entry name" value="Nucleotide_cyclase"/>
</dbReference>
<feature type="transmembrane region" description="Helical" evidence="1">
    <location>
        <begin position="38"/>
        <end position="65"/>
    </location>
</feature>
<dbReference type="PANTHER" id="PTHR45138">
    <property type="entry name" value="REGULATORY COMPONENTS OF SENSORY TRANSDUCTION SYSTEM"/>
    <property type="match status" value="1"/>
</dbReference>